<dbReference type="EMBL" id="JAEUBG010001381">
    <property type="protein sequence ID" value="KAH3686492.1"/>
    <property type="molecule type" value="Genomic_DNA"/>
</dbReference>
<keyword evidence="2" id="KW-1185">Reference proteome</keyword>
<organism evidence="1 2">
    <name type="scientific">Wickerhamomyces pijperi</name>
    <name type="common">Yeast</name>
    <name type="synonym">Pichia pijperi</name>
    <dbReference type="NCBI Taxonomy" id="599730"/>
    <lineage>
        <taxon>Eukaryota</taxon>
        <taxon>Fungi</taxon>
        <taxon>Dikarya</taxon>
        <taxon>Ascomycota</taxon>
        <taxon>Saccharomycotina</taxon>
        <taxon>Saccharomycetes</taxon>
        <taxon>Phaffomycetales</taxon>
        <taxon>Wickerhamomycetaceae</taxon>
        <taxon>Wickerhamomyces</taxon>
    </lineage>
</organism>
<name>A0A9P8Q8T0_WICPI</name>
<sequence>MASEGEGPLYGSRFEFAPAVHKVQRESLGLAPTGSNNNNTITTSFPENLPFFVYQDLFQHSIPAKLFRPINDYEDADLAKEEEQYLDSLFNDVKYLLTSKYIQKMSKTFKDHKCYDSYDSMKPTFIELAIFGEHAVTQGHKEVIKTGRRRTDEEKIEELELFETYFKPFFEELVESSKILKGFKPPVRYNCLIFCGSDCNFVVWGTLWWDMRRSSKGSSVVVLLVVTFGLSDKCGGFVVEELFARVLVHRFESSNNGNSSTLALHLD</sequence>
<evidence type="ECO:0000313" key="1">
    <source>
        <dbReference type="EMBL" id="KAH3686492.1"/>
    </source>
</evidence>
<dbReference type="AlphaFoldDB" id="A0A9P8Q8T0"/>
<protein>
    <submittedName>
        <fullName evidence="1">Uncharacterized protein</fullName>
    </submittedName>
</protein>
<comment type="caution">
    <text evidence="1">The sequence shown here is derived from an EMBL/GenBank/DDBJ whole genome shotgun (WGS) entry which is preliminary data.</text>
</comment>
<gene>
    <name evidence="1" type="ORF">WICPIJ_002531</name>
</gene>
<evidence type="ECO:0000313" key="2">
    <source>
        <dbReference type="Proteomes" id="UP000774326"/>
    </source>
</evidence>
<proteinExistence type="predicted"/>
<reference evidence="1" key="2">
    <citation type="submission" date="2021-01" db="EMBL/GenBank/DDBJ databases">
        <authorList>
            <person name="Schikora-Tamarit M.A."/>
        </authorList>
    </citation>
    <scope>NUCLEOTIDE SEQUENCE</scope>
    <source>
        <strain evidence="1">CBS2887</strain>
    </source>
</reference>
<accession>A0A9P8Q8T0</accession>
<dbReference type="Proteomes" id="UP000774326">
    <property type="component" value="Unassembled WGS sequence"/>
</dbReference>
<reference evidence="1" key="1">
    <citation type="journal article" date="2021" name="Open Biol.">
        <title>Shared evolutionary footprints suggest mitochondrial oxidative damage underlies multiple complex I losses in fungi.</title>
        <authorList>
            <person name="Schikora-Tamarit M.A."/>
            <person name="Marcet-Houben M."/>
            <person name="Nosek J."/>
            <person name="Gabaldon T."/>
        </authorList>
    </citation>
    <scope>NUCLEOTIDE SEQUENCE</scope>
    <source>
        <strain evidence="1">CBS2887</strain>
    </source>
</reference>